<name>A0ABR3DIL2_NEUIN</name>
<proteinExistence type="predicted"/>
<accession>A0ABR3DIL2</accession>
<dbReference type="Proteomes" id="UP001451303">
    <property type="component" value="Unassembled WGS sequence"/>
</dbReference>
<gene>
    <name evidence="1" type="ORF">QR685DRAFT_561759</name>
</gene>
<organism evidence="1 2">
    <name type="scientific">Neurospora intermedia</name>
    <dbReference type="NCBI Taxonomy" id="5142"/>
    <lineage>
        <taxon>Eukaryota</taxon>
        <taxon>Fungi</taxon>
        <taxon>Dikarya</taxon>
        <taxon>Ascomycota</taxon>
        <taxon>Pezizomycotina</taxon>
        <taxon>Sordariomycetes</taxon>
        <taxon>Sordariomycetidae</taxon>
        <taxon>Sordariales</taxon>
        <taxon>Sordariaceae</taxon>
        <taxon>Neurospora</taxon>
    </lineage>
</organism>
<evidence type="ECO:0000313" key="1">
    <source>
        <dbReference type="EMBL" id="KAL0472093.1"/>
    </source>
</evidence>
<reference evidence="1 2" key="1">
    <citation type="submission" date="2023-09" db="EMBL/GenBank/DDBJ databases">
        <title>Multi-omics analysis of a traditional fermented food reveals byproduct-associated fungal strains for waste-to-food upcycling.</title>
        <authorList>
            <consortium name="Lawrence Berkeley National Laboratory"/>
            <person name="Rekdal V.M."/>
            <person name="Villalobos-Escobedo J.M."/>
            <person name="Rodriguez-Valeron N."/>
            <person name="Garcia M.O."/>
            <person name="Vasquez D.P."/>
            <person name="Damayanti I."/>
            <person name="Sorensen P.M."/>
            <person name="Baidoo E.E."/>
            <person name="De Carvalho A.C."/>
            <person name="Riley R."/>
            <person name="Lipzen A."/>
            <person name="He G."/>
            <person name="Yan M."/>
            <person name="Haridas S."/>
            <person name="Daum C."/>
            <person name="Yoshinaga Y."/>
            <person name="Ng V."/>
            <person name="Grigoriev I.V."/>
            <person name="Munk R."/>
            <person name="Nuraida L."/>
            <person name="Wijaya C.H."/>
            <person name="Morales P.-C."/>
            <person name="Keasling J.D."/>
        </authorList>
    </citation>
    <scope>NUCLEOTIDE SEQUENCE [LARGE SCALE GENOMIC DNA]</scope>
    <source>
        <strain evidence="1 2">FGSC 2613</strain>
    </source>
</reference>
<sequence length="206" mass="22441">MTSLPVLTTTPTRHPTSCASLSLPLLSLLNRVLPSSNPPSPTNSPTLTLSIGSGPGLLEALFLHHYPSRSSSFYGVEVAPPLSQLKEGKEVNTWLPEQNAITVPGTWALVGREWLEETGGLVFVYPRSGGLVGRYLAEMEEIAAERRGKGLEVVVWIGPWCDVEEYKTVLEGWGVREDVTGEEEGSGGKLVAEGEVVLVYRSRRRE</sequence>
<comment type="caution">
    <text evidence="1">The sequence shown here is derived from an EMBL/GenBank/DDBJ whole genome shotgun (WGS) entry which is preliminary data.</text>
</comment>
<keyword evidence="2" id="KW-1185">Reference proteome</keyword>
<evidence type="ECO:0000313" key="2">
    <source>
        <dbReference type="Proteomes" id="UP001451303"/>
    </source>
</evidence>
<dbReference type="EMBL" id="JAVLET010000003">
    <property type="protein sequence ID" value="KAL0472093.1"/>
    <property type="molecule type" value="Genomic_DNA"/>
</dbReference>
<protein>
    <submittedName>
        <fullName evidence="1">Uncharacterized protein</fullName>
    </submittedName>
</protein>